<proteinExistence type="predicted"/>
<organism evidence="1 2">
    <name type="scientific">Nonomuraea mangrovi</name>
    <dbReference type="NCBI Taxonomy" id="2316207"/>
    <lineage>
        <taxon>Bacteria</taxon>
        <taxon>Bacillati</taxon>
        <taxon>Actinomycetota</taxon>
        <taxon>Actinomycetes</taxon>
        <taxon>Streptosporangiales</taxon>
        <taxon>Streptosporangiaceae</taxon>
        <taxon>Nonomuraea</taxon>
    </lineage>
</organism>
<accession>A0ABW4SR52</accession>
<evidence type="ECO:0000313" key="1">
    <source>
        <dbReference type="EMBL" id="MFD1932060.1"/>
    </source>
</evidence>
<evidence type="ECO:0000313" key="2">
    <source>
        <dbReference type="Proteomes" id="UP001597368"/>
    </source>
</evidence>
<dbReference type="EMBL" id="JBHUFV010000016">
    <property type="protein sequence ID" value="MFD1932060.1"/>
    <property type="molecule type" value="Genomic_DNA"/>
</dbReference>
<reference evidence="2" key="1">
    <citation type="journal article" date="2019" name="Int. J. Syst. Evol. Microbiol.">
        <title>The Global Catalogue of Microorganisms (GCM) 10K type strain sequencing project: providing services to taxonomists for standard genome sequencing and annotation.</title>
        <authorList>
            <consortium name="The Broad Institute Genomics Platform"/>
            <consortium name="The Broad Institute Genome Sequencing Center for Infectious Disease"/>
            <person name="Wu L."/>
            <person name="Ma J."/>
        </authorList>
    </citation>
    <scope>NUCLEOTIDE SEQUENCE [LARGE SCALE GENOMIC DNA]</scope>
    <source>
        <strain evidence="2">ICMP 6774ER</strain>
    </source>
</reference>
<keyword evidence="2" id="KW-1185">Reference proteome</keyword>
<dbReference type="Proteomes" id="UP001597368">
    <property type="component" value="Unassembled WGS sequence"/>
</dbReference>
<name>A0ABW4SR52_9ACTN</name>
<sequence length="129" mass="13877">MIIYHDRLASDTNSAAGTADGPTIEDARYSTEGLSGQSASFRIDAPTGEWVATPTPLMPDPAITYTAFGATSDNTSSTSHVSFQADDAGKLKPGKVLVQRYDESRQVTVDAVVPLQEFLHEAQDRKNCQ</sequence>
<protein>
    <submittedName>
        <fullName evidence="1">Uncharacterized protein</fullName>
    </submittedName>
</protein>
<dbReference type="RefSeq" id="WP_379571978.1">
    <property type="nucleotide sequence ID" value="NZ_JBHUFV010000016.1"/>
</dbReference>
<comment type="caution">
    <text evidence="1">The sequence shown here is derived from an EMBL/GenBank/DDBJ whole genome shotgun (WGS) entry which is preliminary data.</text>
</comment>
<gene>
    <name evidence="1" type="ORF">ACFSKW_11305</name>
</gene>